<evidence type="ECO:0000313" key="2">
    <source>
        <dbReference type="EMBL" id="VGO21631.1"/>
    </source>
</evidence>
<gene>
    <name evidence="2" type="ORF">SCARR_03705</name>
</gene>
<evidence type="ECO:0008006" key="4">
    <source>
        <dbReference type="Google" id="ProtNLM"/>
    </source>
</evidence>
<sequence>MMKQTGSAALLSLLLGCALGITGCRSSNLPASASFASVEISDCSWQEIRDTTIAVFQENGFTRAPGKATQIVFTKEGSRKDTMAYGGLIAAQEGAATLVRVETELVKLQSGSRRLQCHTFVVTDAGKYNEEKHRLMNMQSKPYQKMLDDIEQRLTRVEL</sequence>
<accession>A0A6C2UQT4</accession>
<feature type="chain" id="PRO_5025575235" description="Lipoprotein" evidence="1">
    <location>
        <begin position="24"/>
        <end position="159"/>
    </location>
</feature>
<feature type="signal peptide" evidence="1">
    <location>
        <begin position="1"/>
        <end position="23"/>
    </location>
</feature>
<proteinExistence type="predicted"/>
<keyword evidence="3" id="KW-1185">Reference proteome</keyword>
<evidence type="ECO:0000256" key="1">
    <source>
        <dbReference type="SAM" id="SignalP"/>
    </source>
</evidence>
<dbReference type="PROSITE" id="PS51257">
    <property type="entry name" value="PROKAR_LIPOPROTEIN"/>
    <property type="match status" value="1"/>
</dbReference>
<keyword evidence="1" id="KW-0732">Signal</keyword>
<dbReference type="Proteomes" id="UP000346198">
    <property type="component" value="Unassembled WGS sequence"/>
</dbReference>
<dbReference type="RefSeq" id="WP_136063076.1">
    <property type="nucleotide sequence ID" value="NZ_CAAHFH010000002.1"/>
</dbReference>
<dbReference type="EMBL" id="CAAHFH010000002">
    <property type="protein sequence ID" value="VGO21631.1"/>
    <property type="molecule type" value="Genomic_DNA"/>
</dbReference>
<reference evidence="2 3" key="1">
    <citation type="submission" date="2019-04" db="EMBL/GenBank/DDBJ databases">
        <authorList>
            <person name="Van Vliet M D."/>
        </authorList>
    </citation>
    <scope>NUCLEOTIDE SEQUENCE [LARGE SCALE GENOMIC DNA]</scope>
    <source>
        <strain evidence="2 3">F21</strain>
    </source>
</reference>
<dbReference type="AlphaFoldDB" id="A0A6C2UQT4"/>
<organism evidence="2 3">
    <name type="scientific">Pontiella sulfatireligans</name>
    <dbReference type="NCBI Taxonomy" id="2750658"/>
    <lineage>
        <taxon>Bacteria</taxon>
        <taxon>Pseudomonadati</taxon>
        <taxon>Kiritimatiellota</taxon>
        <taxon>Kiritimatiellia</taxon>
        <taxon>Kiritimatiellales</taxon>
        <taxon>Pontiellaceae</taxon>
        <taxon>Pontiella</taxon>
    </lineage>
</organism>
<protein>
    <recommendedName>
        <fullName evidence="4">Lipoprotein</fullName>
    </recommendedName>
</protein>
<evidence type="ECO:0000313" key="3">
    <source>
        <dbReference type="Proteomes" id="UP000346198"/>
    </source>
</evidence>
<name>A0A6C2UQT4_9BACT</name>